<dbReference type="Proteomes" id="UP001164929">
    <property type="component" value="Chromosome 3"/>
</dbReference>
<dbReference type="AlphaFoldDB" id="A0AAD6W7Q9"/>
<proteinExistence type="predicted"/>
<evidence type="ECO:0000256" key="1">
    <source>
        <dbReference type="SAM" id="MobiDB-lite"/>
    </source>
</evidence>
<gene>
    <name evidence="2" type="ORF">NC653_007825</name>
</gene>
<accession>A0AAD6W7Q9</accession>
<protein>
    <submittedName>
        <fullName evidence="2">Uncharacterized protein</fullName>
    </submittedName>
</protein>
<feature type="region of interest" description="Disordered" evidence="1">
    <location>
        <begin position="62"/>
        <end position="85"/>
    </location>
</feature>
<reference evidence="2" key="1">
    <citation type="journal article" date="2023" name="Mol. Ecol. Resour.">
        <title>Chromosome-level genome assembly of a triploid poplar Populus alba 'Berolinensis'.</title>
        <authorList>
            <person name="Chen S."/>
            <person name="Yu Y."/>
            <person name="Wang X."/>
            <person name="Wang S."/>
            <person name="Zhang T."/>
            <person name="Zhou Y."/>
            <person name="He R."/>
            <person name="Meng N."/>
            <person name="Wang Y."/>
            <person name="Liu W."/>
            <person name="Liu Z."/>
            <person name="Liu J."/>
            <person name="Guo Q."/>
            <person name="Huang H."/>
            <person name="Sederoff R.R."/>
            <person name="Wang G."/>
            <person name="Qu G."/>
            <person name="Chen S."/>
        </authorList>
    </citation>
    <scope>NUCLEOTIDE SEQUENCE</scope>
    <source>
        <strain evidence="2">SC-2020</strain>
    </source>
</reference>
<name>A0AAD6W7Q9_9ROSI</name>
<keyword evidence="3" id="KW-1185">Reference proteome</keyword>
<evidence type="ECO:0000313" key="3">
    <source>
        <dbReference type="Proteomes" id="UP001164929"/>
    </source>
</evidence>
<comment type="caution">
    <text evidence="2">The sequence shown here is derived from an EMBL/GenBank/DDBJ whole genome shotgun (WGS) entry which is preliminary data.</text>
</comment>
<sequence>MRHLPIFQTLASYGAFSGHLEVSAGYLEEVIEQIRDKGYETNRWTSGHFKHGRKDQARWAVGGGHAEQRGGTFDPTESTLRFLPQ</sequence>
<dbReference type="EMBL" id="JAQIZT010000003">
    <property type="protein sequence ID" value="KAJ7002465.1"/>
    <property type="molecule type" value="Genomic_DNA"/>
</dbReference>
<evidence type="ECO:0000313" key="2">
    <source>
        <dbReference type="EMBL" id="KAJ7002465.1"/>
    </source>
</evidence>
<organism evidence="2 3">
    <name type="scientific">Populus alba x Populus x berolinensis</name>
    <dbReference type="NCBI Taxonomy" id="444605"/>
    <lineage>
        <taxon>Eukaryota</taxon>
        <taxon>Viridiplantae</taxon>
        <taxon>Streptophyta</taxon>
        <taxon>Embryophyta</taxon>
        <taxon>Tracheophyta</taxon>
        <taxon>Spermatophyta</taxon>
        <taxon>Magnoliopsida</taxon>
        <taxon>eudicotyledons</taxon>
        <taxon>Gunneridae</taxon>
        <taxon>Pentapetalae</taxon>
        <taxon>rosids</taxon>
        <taxon>fabids</taxon>
        <taxon>Malpighiales</taxon>
        <taxon>Salicaceae</taxon>
        <taxon>Saliceae</taxon>
        <taxon>Populus</taxon>
    </lineage>
</organism>